<evidence type="ECO:0008006" key="4">
    <source>
        <dbReference type="Google" id="ProtNLM"/>
    </source>
</evidence>
<sequence>NPPLGRLPPGPAADHAWHRFEEIRTVAVSKQDIINLGKDPLTAARFPDPHWHFGEDAYMAQLDVVHQIHCLNQLRKRAFGGYHRDGGEEEKEVEEWVWVHLQHCVSILLENLMCGASTDMITLNWIEEAEYPFPDFGVNKQCRDFEAVMEWQDARAVDTDTLLNMSKPTEGIEVIKGERGWWELVGHSDSVSTGDMHSHGI</sequence>
<dbReference type="InterPro" id="IPR021765">
    <property type="entry name" value="UstYa-like"/>
</dbReference>
<evidence type="ECO:0000313" key="2">
    <source>
        <dbReference type="EMBL" id="KUJ06686.1"/>
    </source>
</evidence>
<dbReference type="AlphaFoldDB" id="A0A132B2R1"/>
<dbReference type="OrthoDB" id="3687641at2759"/>
<dbReference type="GeneID" id="28819984"/>
<dbReference type="Proteomes" id="UP000070700">
    <property type="component" value="Unassembled WGS sequence"/>
</dbReference>
<reference evidence="2 3" key="1">
    <citation type="submission" date="2015-10" db="EMBL/GenBank/DDBJ databases">
        <title>Full genome of DAOMC 229536 Phialocephala scopiformis, a fungal endophyte of spruce producing the potent anti-insectan compound rugulosin.</title>
        <authorList>
            <consortium name="DOE Joint Genome Institute"/>
            <person name="Walker A.K."/>
            <person name="Frasz S.L."/>
            <person name="Seifert K.A."/>
            <person name="Miller J.D."/>
            <person name="Mondo S.J."/>
            <person name="Labutti K."/>
            <person name="Lipzen A."/>
            <person name="Dockter R."/>
            <person name="Kennedy M."/>
            <person name="Grigoriev I.V."/>
            <person name="Spatafora J.W."/>
        </authorList>
    </citation>
    <scope>NUCLEOTIDE SEQUENCE [LARGE SCALE GENOMIC DNA]</scope>
    <source>
        <strain evidence="2 3">CBS 120377</strain>
    </source>
</reference>
<dbReference type="InParanoid" id="A0A132B2R1"/>
<comment type="similarity">
    <text evidence="1">Belongs to the ustYa family.</text>
</comment>
<dbReference type="RefSeq" id="XP_018061041.1">
    <property type="nucleotide sequence ID" value="XM_018210258.1"/>
</dbReference>
<name>A0A132B2R1_MOLSC</name>
<accession>A0A132B2R1</accession>
<gene>
    <name evidence="2" type="ORF">LY89DRAFT_602677</name>
</gene>
<dbReference type="STRING" id="149040.A0A132B2R1"/>
<dbReference type="PANTHER" id="PTHR33365">
    <property type="entry name" value="YALI0B05434P"/>
    <property type="match status" value="1"/>
</dbReference>
<proteinExistence type="inferred from homology"/>
<protein>
    <recommendedName>
        <fullName evidence="4">Tat pathway signal sequence protein</fullName>
    </recommendedName>
</protein>
<evidence type="ECO:0000313" key="3">
    <source>
        <dbReference type="Proteomes" id="UP000070700"/>
    </source>
</evidence>
<dbReference type="KEGG" id="psco:LY89DRAFT_602677"/>
<keyword evidence="3" id="KW-1185">Reference proteome</keyword>
<dbReference type="PANTHER" id="PTHR33365:SF14">
    <property type="entry name" value="TAT PATHWAY SIGNAL SEQUENCE"/>
    <property type="match status" value="1"/>
</dbReference>
<dbReference type="Pfam" id="PF11807">
    <property type="entry name" value="UstYa"/>
    <property type="match status" value="1"/>
</dbReference>
<evidence type="ECO:0000256" key="1">
    <source>
        <dbReference type="ARBA" id="ARBA00035112"/>
    </source>
</evidence>
<dbReference type="GO" id="GO:0043386">
    <property type="term" value="P:mycotoxin biosynthetic process"/>
    <property type="evidence" value="ECO:0007669"/>
    <property type="project" value="InterPro"/>
</dbReference>
<dbReference type="EMBL" id="KQ947444">
    <property type="protein sequence ID" value="KUJ06686.1"/>
    <property type="molecule type" value="Genomic_DNA"/>
</dbReference>
<organism evidence="2 3">
    <name type="scientific">Mollisia scopiformis</name>
    <name type="common">Conifer needle endophyte fungus</name>
    <name type="synonym">Phialocephala scopiformis</name>
    <dbReference type="NCBI Taxonomy" id="149040"/>
    <lineage>
        <taxon>Eukaryota</taxon>
        <taxon>Fungi</taxon>
        <taxon>Dikarya</taxon>
        <taxon>Ascomycota</taxon>
        <taxon>Pezizomycotina</taxon>
        <taxon>Leotiomycetes</taxon>
        <taxon>Helotiales</taxon>
        <taxon>Mollisiaceae</taxon>
        <taxon>Mollisia</taxon>
    </lineage>
</organism>
<feature type="non-terminal residue" evidence="2">
    <location>
        <position position="1"/>
    </location>
</feature>